<organism evidence="2 3">
    <name type="scientific">Pelosinus baikalensis</name>
    <dbReference type="NCBI Taxonomy" id="2892015"/>
    <lineage>
        <taxon>Bacteria</taxon>
        <taxon>Bacillati</taxon>
        <taxon>Bacillota</taxon>
        <taxon>Negativicutes</taxon>
        <taxon>Selenomonadales</taxon>
        <taxon>Sporomusaceae</taxon>
        <taxon>Pelosinus</taxon>
    </lineage>
</organism>
<dbReference type="Proteomes" id="UP001165492">
    <property type="component" value="Unassembled WGS sequence"/>
</dbReference>
<protein>
    <submittedName>
        <fullName evidence="2">YmfQ family protein</fullName>
    </submittedName>
</protein>
<feature type="coiled-coil region" evidence="1">
    <location>
        <begin position="19"/>
        <end position="46"/>
    </location>
</feature>
<reference evidence="2" key="1">
    <citation type="submission" date="2021-11" db="EMBL/GenBank/DDBJ databases">
        <title>Description of a new species Pelosinus isolated from the bottom sediments of Lake Baikal.</title>
        <authorList>
            <person name="Zakharyuk A."/>
        </authorList>
    </citation>
    <scope>NUCLEOTIDE SEQUENCE</scope>
    <source>
        <strain evidence="2">Bkl1</strain>
    </source>
</reference>
<accession>A0ABS8I1I1</accession>
<dbReference type="EMBL" id="JAJHJB010000083">
    <property type="protein sequence ID" value="MCC5468623.1"/>
    <property type="molecule type" value="Genomic_DNA"/>
</dbReference>
<name>A0ABS8I1I1_9FIRM</name>
<dbReference type="InterPro" id="IPR018755">
    <property type="entry name" value="Phage_Mu_Gp48"/>
</dbReference>
<comment type="caution">
    <text evidence="2">The sequence shown here is derived from an EMBL/GenBank/DDBJ whole genome shotgun (WGS) entry which is preliminary data.</text>
</comment>
<keyword evidence="3" id="KW-1185">Reference proteome</keyword>
<dbReference type="Pfam" id="PF10076">
    <property type="entry name" value="Phage_Mu_Gp48"/>
    <property type="match status" value="1"/>
</dbReference>
<keyword evidence="1" id="KW-0175">Coiled coil</keyword>
<evidence type="ECO:0000313" key="3">
    <source>
        <dbReference type="Proteomes" id="UP001165492"/>
    </source>
</evidence>
<proteinExistence type="predicted"/>
<gene>
    <name evidence="2" type="ORF">LMF89_25125</name>
</gene>
<evidence type="ECO:0000313" key="2">
    <source>
        <dbReference type="EMBL" id="MCC5468623.1"/>
    </source>
</evidence>
<sequence length="217" mass="24913">MKDYLPDYYRDSRQINSIMEVEGRELDILEENIQDVENQMTIQKATWKIPTYEEIFAVATTAGDTLEQRRAALLSKIRLRSPTTKREFIRFLETFAEGVEINEYFADYLVEFIFTGMKTSFAAINSKLYVTMPAHLDWNLRVTGTFEFGSELYYAGGFQFSSLPRQSEFIIGYGFSSLEVPDQGGAFKYPSPELDSNKGFSNIERDTGGFFSGLYIK</sequence>
<evidence type="ECO:0000256" key="1">
    <source>
        <dbReference type="SAM" id="Coils"/>
    </source>
</evidence>